<name>A0A645BIX6_9ZZZZ</name>
<gene>
    <name evidence="2" type="ORF">SDC9_111930</name>
</gene>
<dbReference type="Pfam" id="PF03372">
    <property type="entry name" value="Exo_endo_phos"/>
    <property type="match status" value="1"/>
</dbReference>
<dbReference type="Gene3D" id="3.60.10.10">
    <property type="entry name" value="Endonuclease/exonuclease/phosphatase"/>
    <property type="match status" value="1"/>
</dbReference>
<feature type="domain" description="Endonuclease/exonuclease/phosphatase" evidence="1">
    <location>
        <begin position="34"/>
        <end position="238"/>
    </location>
</feature>
<dbReference type="InterPro" id="IPR005135">
    <property type="entry name" value="Endo/exonuclease/phosphatase"/>
</dbReference>
<proteinExistence type="predicted"/>
<sequence>MRLLVYNIAYGTGSPKGAAGHILGAANYLRAPERYFSSIRGFVERVKPDLAAIVEADAGSPRTGGISQIAAMTRILGDTPGTAFHSKYAPNSALAHLPYCKHQTNVLLARDGLGENERIDFFPAGAKRLIVSCEYQGVRVFLVHLALTLAVRRRQLDYLAAILPRQQPVIVCGDFNTLSHGSRELTKFLCATRLVSANPAHRATYPARQPVHELDYILYSPEIRLKALRIRHFPVSDHLPLVADFNL</sequence>
<protein>
    <recommendedName>
        <fullName evidence="1">Endonuclease/exonuclease/phosphatase domain-containing protein</fullName>
    </recommendedName>
</protein>
<dbReference type="AlphaFoldDB" id="A0A645BIX6"/>
<comment type="caution">
    <text evidence="2">The sequence shown here is derived from an EMBL/GenBank/DDBJ whole genome shotgun (WGS) entry which is preliminary data.</text>
</comment>
<accession>A0A645BIX6</accession>
<dbReference type="InterPro" id="IPR036691">
    <property type="entry name" value="Endo/exonu/phosph_ase_sf"/>
</dbReference>
<reference evidence="2" key="1">
    <citation type="submission" date="2019-08" db="EMBL/GenBank/DDBJ databases">
        <authorList>
            <person name="Kucharzyk K."/>
            <person name="Murdoch R.W."/>
            <person name="Higgins S."/>
            <person name="Loffler F."/>
        </authorList>
    </citation>
    <scope>NUCLEOTIDE SEQUENCE</scope>
</reference>
<evidence type="ECO:0000259" key="1">
    <source>
        <dbReference type="Pfam" id="PF03372"/>
    </source>
</evidence>
<dbReference type="EMBL" id="VSSQ01020295">
    <property type="protein sequence ID" value="MPM65038.1"/>
    <property type="molecule type" value="Genomic_DNA"/>
</dbReference>
<dbReference type="SUPFAM" id="SSF56219">
    <property type="entry name" value="DNase I-like"/>
    <property type="match status" value="1"/>
</dbReference>
<organism evidence="2">
    <name type="scientific">bioreactor metagenome</name>
    <dbReference type="NCBI Taxonomy" id="1076179"/>
    <lineage>
        <taxon>unclassified sequences</taxon>
        <taxon>metagenomes</taxon>
        <taxon>ecological metagenomes</taxon>
    </lineage>
</organism>
<evidence type="ECO:0000313" key="2">
    <source>
        <dbReference type="EMBL" id="MPM65038.1"/>
    </source>
</evidence>
<dbReference type="GO" id="GO:0003824">
    <property type="term" value="F:catalytic activity"/>
    <property type="evidence" value="ECO:0007669"/>
    <property type="project" value="InterPro"/>
</dbReference>